<sequence length="171" mass="19575">MGICLSKKKFVRIVHAGGQKELYRSAVPASMLMEKYPGMCIARPEVFKSPHKSLLGPEETLLPGHKYYVIPSNTAQKLKRKHSKNNEVKSPTEDKENISDALISLDTGRGHSEDFILYAKEFYTSRERWLNGLRRRNGREKKPFVPPLPRARMPKELGWMPRLSSVQEVSP</sequence>
<reference evidence="2 3" key="1">
    <citation type="journal article" date="2020" name="Nat. Commun.">
        <title>Genome of Tripterygium wilfordii and identification of cytochrome P450 involved in triptolide biosynthesis.</title>
        <authorList>
            <person name="Tu L."/>
            <person name="Su P."/>
            <person name="Zhang Z."/>
            <person name="Gao L."/>
            <person name="Wang J."/>
            <person name="Hu T."/>
            <person name="Zhou J."/>
            <person name="Zhang Y."/>
            <person name="Zhao Y."/>
            <person name="Liu Y."/>
            <person name="Song Y."/>
            <person name="Tong Y."/>
            <person name="Lu Y."/>
            <person name="Yang J."/>
            <person name="Xu C."/>
            <person name="Jia M."/>
            <person name="Peters R.J."/>
            <person name="Huang L."/>
            <person name="Gao W."/>
        </authorList>
    </citation>
    <scope>NUCLEOTIDE SEQUENCE [LARGE SCALE GENOMIC DNA]</scope>
    <source>
        <strain evidence="3">cv. XIE 37</strain>
        <tissue evidence="2">Leaf</tissue>
    </source>
</reference>
<evidence type="ECO:0000313" key="2">
    <source>
        <dbReference type="EMBL" id="KAF5746562.1"/>
    </source>
</evidence>
<evidence type="ECO:0008006" key="4">
    <source>
        <dbReference type="Google" id="ProtNLM"/>
    </source>
</evidence>
<feature type="compositionally biased region" description="Basic and acidic residues" evidence="1">
    <location>
        <begin position="84"/>
        <end position="95"/>
    </location>
</feature>
<feature type="region of interest" description="Disordered" evidence="1">
    <location>
        <begin position="76"/>
        <end position="95"/>
    </location>
</feature>
<dbReference type="AlphaFoldDB" id="A0A7J7DJM7"/>
<protein>
    <recommendedName>
        <fullName evidence="4">DUF4228 domain protein</fullName>
    </recommendedName>
</protein>
<accession>A0A7J7DJM7</accession>
<name>A0A7J7DJM7_TRIWF</name>
<dbReference type="EMBL" id="JAAARO010000006">
    <property type="protein sequence ID" value="KAF5746562.1"/>
    <property type="molecule type" value="Genomic_DNA"/>
</dbReference>
<proteinExistence type="predicted"/>
<keyword evidence="3" id="KW-1185">Reference proteome</keyword>
<evidence type="ECO:0000256" key="1">
    <source>
        <dbReference type="SAM" id="MobiDB-lite"/>
    </source>
</evidence>
<dbReference type="InterPro" id="IPR025322">
    <property type="entry name" value="PADRE_dom"/>
</dbReference>
<gene>
    <name evidence="2" type="ORF">HS088_TW06G00733</name>
</gene>
<dbReference type="InParanoid" id="A0A7J7DJM7"/>
<comment type="caution">
    <text evidence="2">The sequence shown here is derived from an EMBL/GenBank/DDBJ whole genome shotgun (WGS) entry which is preliminary data.</text>
</comment>
<organism evidence="2 3">
    <name type="scientific">Tripterygium wilfordii</name>
    <name type="common">Thunder God vine</name>
    <dbReference type="NCBI Taxonomy" id="458696"/>
    <lineage>
        <taxon>Eukaryota</taxon>
        <taxon>Viridiplantae</taxon>
        <taxon>Streptophyta</taxon>
        <taxon>Embryophyta</taxon>
        <taxon>Tracheophyta</taxon>
        <taxon>Spermatophyta</taxon>
        <taxon>Magnoliopsida</taxon>
        <taxon>eudicotyledons</taxon>
        <taxon>Gunneridae</taxon>
        <taxon>Pentapetalae</taxon>
        <taxon>rosids</taxon>
        <taxon>fabids</taxon>
        <taxon>Celastrales</taxon>
        <taxon>Celastraceae</taxon>
        <taxon>Tripterygium</taxon>
    </lineage>
</organism>
<dbReference type="Pfam" id="PF14009">
    <property type="entry name" value="PADRE"/>
    <property type="match status" value="1"/>
</dbReference>
<evidence type="ECO:0000313" key="3">
    <source>
        <dbReference type="Proteomes" id="UP000593562"/>
    </source>
</evidence>
<dbReference type="Proteomes" id="UP000593562">
    <property type="component" value="Unassembled WGS sequence"/>
</dbReference>
<dbReference type="PANTHER" id="PTHR33052">
    <property type="entry name" value="DUF4228 DOMAIN PROTEIN-RELATED"/>
    <property type="match status" value="1"/>
</dbReference>